<accession>A0A0D8XIT3</accession>
<evidence type="ECO:0000313" key="1">
    <source>
        <dbReference type="EMBL" id="KJH44565.1"/>
    </source>
</evidence>
<proteinExistence type="predicted"/>
<dbReference type="EMBL" id="KN716463">
    <property type="protein sequence ID" value="KJH44565.1"/>
    <property type="molecule type" value="Genomic_DNA"/>
</dbReference>
<evidence type="ECO:0000313" key="2">
    <source>
        <dbReference type="Proteomes" id="UP000053766"/>
    </source>
</evidence>
<keyword evidence="2" id="KW-1185">Reference proteome</keyword>
<dbReference type="Proteomes" id="UP000053766">
    <property type="component" value="Unassembled WGS sequence"/>
</dbReference>
<reference evidence="1 2" key="1">
    <citation type="submission" date="2013-11" db="EMBL/GenBank/DDBJ databases">
        <title>Draft genome of the bovine lungworm Dictyocaulus viviparus.</title>
        <authorList>
            <person name="Mitreva M."/>
        </authorList>
    </citation>
    <scope>NUCLEOTIDE SEQUENCE [LARGE SCALE GENOMIC DNA]</scope>
    <source>
        <strain evidence="1 2">HannoverDv2000</strain>
    </source>
</reference>
<name>A0A0D8XIT3_DICVI</name>
<dbReference type="AlphaFoldDB" id="A0A0D8XIT3"/>
<dbReference type="STRING" id="29172.A0A0D8XIT3"/>
<gene>
    <name evidence="1" type="ORF">DICVIV_09405</name>
</gene>
<sequence length="169" mass="19409">MTSSEFAGGPTQGLSGLSAFYYDPSQTQQQSTNAAAYFPQTTALATNGSFANQTATTHHDPIKCASYFYCHFVYYTLYRKESTIFILYRFQNRLPHRTFSVIYEKSKLFNKIISVLLQNLCYPQRSVDWTKDDKEEKKDGDEEKPSVAAVYPWVTRVHSSSGEGFFFYF</sequence>
<dbReference type="OrthoDB" id="5855500at2759"/>
<protein>
    <submittedName>
        <fullName evidence="1">Uncharacterized protein</fullName>
    </submittedName>
</protein>
<organism evidence="1 2">
    <name type="scientific">Dictyocaulus viviparus</name>
    <name type="common">Bovine lungworm</name>
    <dbReference type="NCBI Taxonomy" id="29172"/>
    <lineage>
        <taxon>Eukaryota</taxon>
        <taxon>Metazoa</taxon>
        <taxon>Ecdysozoa</taxon>
        <taxon>Nematoda</taxon>
        <taxon>Chromadorea</taxon>
        <taxon>Rhabditida</taxon>
        <taxon>Rhabditina</taxon>
        <taxon>Rhabditomorpha</taxon>
        <taxon>Strongyloidea</taxon>
        <taxon>Metastrongylidae</taxon>
        <taxon>Dictyocaulus</taxon>
    </lineage>
</organism>
<reference evidence="2" key="2">
    <citation type="journal article" date="2016" name="Sci. Rep.">
        <title>Dictyocaulus viviparus genome, variome and transcriptome elucidate lungworm biology and support future intervention.</title>
        <authorList>
            <person name="McNulty S.N."/>
            <person name="Strube C."/>
            <person name="Rosa B.A."/>
            <person name="Martin J.C."/>
            <person name="Tyagi R."/>
            <person name="Choi Y.J."/>
            <person name="Wang Q."/>
            <person name="Hallsworth Pepin K."/>
            <person name="Zhang X."/>
            <person name="Ozersky P."/>
            <person name="Wilson R.K."/>
            <person name="Sternberg P.W."/>
            <person name="Gasser R.B."/>
            <person name="Mitreva M."/>
        </authorList>
    </citation>
    <scope>NUCLEOTIDE SEQUENCE [LARGE SCALE GENOMIC DNA]</scope>
    <source>
        <strain evidence="2">HannoverDv2000</strain>
    </source>
</reference>